<feature type="compositionally biased region" description="Polar residues" evidence="1">
    <location>
        <begin position="91"/>
        <end position="101"/>
    </location>
</feature>
<dbReference type="AlphaFoldDB" id="A0ABD3AHJ3"/>
<protein>
    <submittedName>
        <fullName evidence="2">Uncharacterized protein</fullName>
    </submittedName>
</protein>
<proteinExistence type="predicted"/>
<comment type="caution">
    <text evidence="2">The sequence shown here is derived from an EMBL/GenBank/DDBJ whole genome shotgun (WGS) entry which is preliminary data.</text>
</comment>
<feature type="region of interest" description="Disordered" evidence="1">
    <location>
        <begin position="87"/>
        <end position="130"/>
    </location>
</feature>
<evidence type="ECO:0000313" key="3">
    <source>
        <dbReference type="Proteomes" id="UP001630127"/>
    </source>
</evidence>
<organism evidence="2 3">
    <name type="scientific">Cinchona calisaya</name>
    <dbReference type="NCBI Taxonomy" id="153742"/>
    <lineage>
        <taxon>Eukaryota</taxon>
        <taxon>Viridiplantae</taxon>
        <taxon>Streptophyta</taxon>
        <taxon>Embryophyta</taxon>
        <taxon>Tracheophyta</taxon>
        <taxon>Spermatophyta</taxon>
        <taxon>Magnoliopsida</taxon>
        <taxon>eudicotyledons</taxon>
        <taxon>Gunneridae</taxon>
        <taxon>Pentapetalae</taxon>
        <taxon>asterids</taxon>
        <taxon>lamiids</taxon>
        <taxon>Gentianales</taxon>
        <taxon>Rubiaceae</taxon>
        <taxon>Cinchonoideae</taxon>
        <taxon>Cinchoneae</taxon>
        <taxon>Cinchona</taxon>
    </lineage>
</organism>
<gene>
    <name evidence="2" type="ORF">ACH5RR_009439</name>
</gene>
<keyword evidence="3" id="KW-1185">Reference proteome</keyword>
<evidence type="ECO:0000256" key="1">
    <source>
        <dbReference type="SAM" id="MobiDB-lite"/>
    </source>
</evidence>
<evidence type="ECO:0000313" key="2">
    <source>
        <dbReference type="EMBL" id="KAL3530117.1"/>
    </source>
</evidence>
<feature type="compositionally biased region" description="Polar residues" evidence="1">
    <location>
        <begin position="109"/>
        <end position="130"/>
    </location>
</feature>
<accession>A0ABD3AHJ3</accession>
<reference evidence="2 3" key="1">
    <citation type="submission" date="2024-11" db="EMBL/GenBank/DDBJ databases">
        <title>A near-complete genome assembly of Cinchona calisaya.</title>
        <authorList>
            <person name="Lian D.C."/>
            <person name="Zhao X.W."/>
            <person name="Wei L."/>
        </authorList>
    </citation>
    <scope>NUCLEOTIDE SEQUENCE [LARGE SCALE GENOMIC DNA]</scope>
    <source>
        <tissue evidence="2">Nenye</tissue>
    </source>
</reference>
<dbReference type="Proteomes" id="UP001630127">
    <property type="component" value="Unassembled WGS sequence"/>
</dbReference>
<sequence length="230" mass="25335">MQQKWLTKLLGLSFEIHYKQGSSNVVADALSRKGVEAVNYNSASVVSSSWVQEVISSYEEDQLARDTIEEKITSPYQFFTMKTPPEKSYYADQSNNVSSADDTPGKPSSADQGNTNNVSSNSPHPGFSLLNSSTMRQRLFENLNQQGQDTTSASPATQDTNILTKMIAYSQANKGNYLMMNNNNDEGGKPAYSNSPDDRLLLDLSKKLWHHEFGNVNDDPGAGKSSDDKS</sequence>
<name>A0ABD3AHJ3_9GENT</name>
<dbReference type="EMBL" id="JBJUIK010000004">
    <property type="protein sequence ID" value="KAL3530117.1"/>
    <property type="molecule type" value="Genomic_DNA"/>
</dbReference>